<sequence length="273" mass="29650">MARAGQGRDEVPRAPRGPLALALLAIAFACGLALFASLGAWQVQRLQWKHDLVARVEARIHAEPVAAPDAAAWTAAAPEDHEYRRVRLHGRWLGGRDTRVQAVTEAGAGRWLLRPLLRDDGSVVLVNLGYVPEDWQAPAPANGPVEVTGLLRLTEPAGGFLRDNVPAQERWYSRDVAAIAAHRGLAGAAPYFVDADAASAAQAGTPWPRGGLTVVRFRDNHLGYALTWFALALLVAGGAWRFALEEARIRRRWRLEPATEAHDAADGDNPRAR</sequence>
<keyword evidence="5 6" id="KW-0472">Membrane</keyword>
<feature type="transmembrane region" description="Helical" evidence="6">
    <location>
        <begin position="21"/>
        <end position="41"/>
    </location>
</feature>
<accession>A0ABW3M2A2</accession>
<dbReference type="InterPro" id="IPR002994">
    <property type="entry name" value="Surf1/Shy1"/>
</dbReference>
<dbReference type="RefSeq" id="WP_162375704.1">
    <property type="nucleotide sequence ID" value="NZ_JBHTKN010000013.1"/>
</dbReference>
<dbReference type="PANTHER" id="PTHR23427">
    <property type="entry name" value="SURFEIT LOCUS PROTEIN"/>
    <property type="match status" value="1"/>
</dbReference>
<comment type="caution">
    <text evidence="7">The sequence shown here is derived from an EMBL/GenBank/DDBJ whole genome shotgun (WGS) entry which is preliminary data.</text>
</comment>
<dbReference type="InterPro" id="IPR045214">
    <property type="entry name" value="Surf1/Surf4"/>
</dbReference>
<comment type="similarity">
    <text evidence="2 6">Belongs to the SURF1 family.</text>
</comment>
<gene>
    <name evidence="7" type="ORF">ACFQ2N_15285</name>
</gene>
<dbReference type="PANTHER" id="PTHR23427:SF2">
    <property type="entry name" value="SURFEIT LOCUS PROTEIN 1"/>
    <property type="match status" value="1"/>
</dbReference>
<dbReference type="EMBL" id="JBHTKN010000013">
    <property type="protein sequence ID" value="MFD1043714.1"/>
    <property type="molecule type" value="Genomic_DNA"/>
</dbReference>
<evidence type="ECO:0000256" key="6">
    <source>
        <dbReference type="RuleBase" id="RU363076"/>
    </source>
</evidence>
<organism evidence="7 8">
    <name type="scientific">Pseudoxanthomonas kaohsiungensis</name>
    <dbReference type="NCBI Taxonomy" id="283923"/>
    <lineage>
        <taxon>Bacteria</taxon>
        <taxon>Pseudomonadati</taxon>
        <taxon>Pseudomonadota</taxon>
        <taxon>Gammaproteobacteria</taxon>
        <taxon>Lysobacterales</taxon>
        <taxon>Lysobacteraceae</taxon>
        <taxon>Pseudoxanthomonas</taxon>
    </lineage>
</organism>
<name>A0ABW3M2A2_9GAMM</name>
<dbReference type="Pfam" id="PF02104">
    <property type="entry name" value="SURF1"/>
    <property type="match status" value="1"/>
</dbReference>
<dbReference type="PROSITE" id="PS50895">
    <property type="entry name" value="SURF1"/>
    <property type="match status" value="1"/>
</dbReference>
<keyword evidence="3 6" id="KW-0812">Transmembrane</keyword>
<evidence type="ECO:0000313" key="8">
    <source>
        <dbReference type="Proteomes" id="UP001597033"/>
    </source>
</evidence>
<feature type="transmembrane region" description="Helical" evidence="6">
    <location>
        <begin position="222"/>
        <end position="244"/>
    </location>
</feature>
<dbReference type="CDD" id="cd06662">
    <property type="entry name" value="SURF1"/>
    <property type="match status" value="1"/>
</dbReference>
<reference evidence="8" key="1">
    <citation type="journal article" date="2019" name="Int. J. Syst. Evol. Microbiol.">
        <title>The Global Catalogue of Microorganisms (GCM) 10K type strain sequencing project: providing services to taxonomists for standard genome sequencing and annotation.</title>
        <authorList>
            <consortium name="The Broad Institute Genomics Platform"/>
            <consortium name="The Broad Institute Genome Sequencing Center for Infectious Disease"/>
            <person name="Wu L."/>
            <person name="Ma J."/>
        </authorList>
    </citation>
    <scope>NUCLEOTIDE SEQUENCE [LARGE SCALE GENOMIC DNA]</scope>
    <source>
        <strain evidence="8">CCUG 55854</strain>
    </source>
</reference>
<evidence type="ECO:0000256" key="5">
    <source>
        <dbReference type="ARBA" id="ARBA00023136"/>
    </source>
</evidence>
<evidence type="ECO:0000256" key="4">
    <source>
        <dbReference type="ARBA" id="ARBA00022989"/>
    </source>
</evidence>
<evidence type="ECO:0000256" key="2">
    <source>
        <dbReference type="ARBA" id="ARBA00007165"/>
    </source>
</evidence>
<protein>
    <recommendedName>
        <fullName evidence="6">SURF1-like protein</fullName>
    </recommendedName>
</protein>
<keyword evidence="4 6" id="KW-1133">Transmembrane helix</keyword>
<evidence type="ECO:0000256" key="1">
    <source>
        <dbReference type="ARBA" id="ARBA00004370"/>
    </source>
</evidence>
<proteinExistence type="inferred from homology"/>
<keyword evidence="6" id="KW-1003">Cell membrane</keyword>
<keyword evidence="8" id="KW-1185">Reference proteome</keyword>
<evidence type="ECO:0000256" key="3">
    <source>
        <dbReference type="ARBA" id="ARBA00022692"/>
    </source>
</evidence>
<comment type="subcellular location">
    <subcellularLocation>
        <location evidence="6">Cell membrane</location>
        <topology evidence="6">Multi-pass membrane protein</topology>
    </subcellularLocation>
    <subcellularLocation>
        <location evidence="1">Membrane</location>
    </subcellularLocation>
</comment>
<evidence type="ECO:0000313" key="7">
    <source>
        <dbReference type="EMBL" id="MFD1043714.1"/>
    </source>
</evidence>
<dbReference type="Proteomes" id="UP001597033">
    <property type="component" value="Unassembled WGS sequence"/>
</dbReference>
<dbReference type="PROSITE" id="PS51257">
    <property type="entry name" value="PROKAR_LIPOPROTEIN"/>
    <property type="match status" value="1"/>
</dbReference>